<dbReference type="InterPro" id="IPR037873">
    <property type="entry name" value="BamE-like"/>
</dbReference>
<evidence type="ECO:0000256" key="3">
    <source>
        <dbReference type="ARBA" id="ARBA00023237"/>
    </source>
</evidence>
<dbReference type="RefSeq" id="WP_154738170.1">
    <property type="nucleotide sequence ID" value="NZ_WMBQ01000001.1"/>
</dbReference>
<gene>
    <name evidence="5" type="primary">bamE</name>
    <name evidence="5" type="ORF">GIW81_04790</name>
</gene>
<keyword evidence="1" id="KW-0732">Signal</keyword>
<dbReference type="GO" id="GO:0051205">
    <property type="term" value="P:protein insertion into membrane"/>
    <property type="evidence" value="ECO:0007669"/>
    <property type="project" value="TreeGrafter"/>
</dbReference>
<evidence type="ECO:0000256" key="1">
    <source>
        <dbReference type="ARBA" id="ARBA00022729"/>
    </source>
</evidence>
<dbReference type="InterPro" id="IPR026592">
    <property type="entry name" value="BamE"/>
</dbReference>
<dbReference type="Proteomes" id="UP000440694">
    <property type="component" value="Unassembled WGS sequence"/>
</dbReference>
<organism evidence="5 6">
    <name type="scientific">Hyphomicrobium album</name>
    <dbReference type="NCBI Taxonomy" id="2665159"/>
    <lineage>
        <taxon>Bacteria</taxon>
        <taxon>Pseudomonadati</taxon>
        <taxon>Pseudomonadota</taxon>
        <taxon>Alphaproteobacteria</taxon>
        <taxon>Hyphomicrobiales</taxon>
        <taxon>Hyphomicrobiaceae</taxon>
        <taxon>Hyphomicrobium</taxon>
    </lineage>
</organism>
<comment type="caution">
    <text evidence="5">The sequence shown here is derived from an EMBL/GenBank/DDBJ whole genome shotgun (WGS) entry which is preliminary data.</text>
</comment>
<dbReference type="Pfam" id="PF04355">
    <property type="entry name" value="BamE"/>
    <property type="match status" value="1"/>
</dbReference>
<reference evidence="5 6" key="1">
    <citation type="submission" date="2019-11" db="EMBL/GenBank/DDBJ databases">
        <title>Identification of a novel strain.</title>
        <authorList>
            <person name="Xu Q."/>
            <person name="Wang G."/>
        </authorList>
    </citation>
    <scope>NUCLEOTIDE SEQUENCE [LARGE SCALE GENOMIC DNA]</scope>
    <source>
        <strain evidence="6">xq</strain>
    </source>
</reference>
<keyword evidence="3" id="KW-0998">Cell outer membrane</keyword>
<evidence type="ECO:0000313" key="6">
    <source>
        <dbReference type="Proteomes" id="UP000440694"/>
    </source>
</evidence>
<name>A0A6I3KH97_9HYPH</name>
<dbReference type="GO" id="GO:1990063">
    <property type="term" value="C:Bam protein complex"/>
    <property type="evidence" value="ECO:0007669"/>
    <property type="project" value="TreeGrafter"/>
</dbReference>
<protein>
    <submittedName>
        <fullName evidence="5">Outer membrane protein assembly factor BamE</fullName>
    </submittedName>
</protein>
<proteinExistence type="predicted"/>
<dbReference type="PANTHER" id="PTHR37482:SF1">
    <property type="entry name" value="OUTER MEMBRANE PROTEIN ASSEMBLY FACTOR BAME"/>
    <property type="match status" value="1"/>
</dbReference>
<feature type="domain" description="Outer membrane protein assembly factor BamE" evidence="4">
    <location>
        <begin position="48"/>
        <end position="118"/>
    </location>
</feature>
<evidence type="ECO:0000259" key="4">
    <source>
        <dbReference type="Pfam" id="PF04355"/>
    </source>
</evidence>
<sequence length="163" mass="18003">MRRETNDRQRRRRGTAPAQRLWTIGVLAAALLAGACDSNVIKHGVQFHEGDVQQIQPGMTQEQVRLNLGTPSTTAVIGNNQAFYYISSTATQTSFMLPTEQDRQVVAVYFTQAGTVERVANYGLKDGRVFDYVSRTTPAPGGKDVGIVQQLFRNLGQKQIFGN</sequence>
<keyword evidence="6" id="KW-1185">Reference proteome</keyword>
<dbReference type="AlphaFoldDB" id="A0A6I3KH97"/>
<dbReference type="PANTHER" id="PTHR37482">
    <property type="entry name" value="OUTER MEMBRANE PROTEIN ASSEMBLY FACTOR BAME"/>
    <property type="match status" value="1"/>
</dbReference>
<dbReference type="GO" id="GO:0043165">
    <property type="term" value="P:Gram-negative-bacterium-type cell outer membrane assembly"/>
    <property type="evidence" value="ECO:0007669"/>
    <property type="project" value="TreeGrafter"/>
</dbReference>
<evidence type="ECO:0000313" key="5">
    <source>
        <dbReference type="EMBL" id="MTD93649.1"/>
    </source>
</evidence>
<dbReference type="GO" id="GO:0030674">
    <property type="term" value="F:protein-macromolecule adaptor activity"/>
    <property type="evidence" value="ECO:0007669"/>
    <property type="project" value="TreeGrafter"/>
</dbReference>
<dbReference type="Gene3D" id="3.30.1450.10">
    <property type="match status" value="1"/>
</dbReference>
<accession>A0A6I3KH97</accession>
<dbReference type="InterPro" id="IPR007450">
    <property type="entry name" value="BamE_dom"/>
</dbReference>
<keyword evidence="2" id="KW-0472">Membrane</keyword>
<dbReference type="EMBL" id="WMBQ01000001">
    <property type="protein sequence ID" value="MTD93649.1"/>
    <property type="molecule type" value="Genomic_DNA"/>
</dbReference>
<evidence type="ECO:0000256" key="2">
    <source>
        <dbReference type="ARBA" id="ARBA00023136"/>
    </source>
</evidence>